<organism evidence="3 4">
    <name type="scientific">Pyxidicoccus fallax</name>
    <dbReference type="NCBI Taxonomy" id="394095"/>
    <lineage>
        <taxon>Bacteria</taxon>
        <taxon>Pseudomonadati</taxon>
        <taxon>Myxococcota</taxon>
        <taxon>Myxococcia</taxon>
        <taxon>Myxococcales</taxon>
        <taxon>Cystobacterineae</taxon>
        <taxon>Myxococcaceae</taxon>
        <taxon>Pyxidicoccus</taxon>
    </lineage>
</organism>
<dbReference type="SUPFAM" id="SSF52091">
    <property type="entry name" value="SpoIIaa-like"/>
    <property type="match status" value="1"/>
</dbReference>
<dbReference type="EMBL" id="JABBJJ010000340">
    <property type="protein sequence ID" value="NMO21652.1"/>
    <property type="molecule type" value="Genomic_DNA"/>
</dbReference>
<dbReference type="Pfam" id="PF01740">
    <property type="entry name" value="STAS"/>
    <property type="match status" value="1"/>
</dbReference>
<proteinExistence type="predicted"/>
<dbReference type="CDD" id="cd07041">
    <property type="entry name" value="STAS_RsbR_RsbS_like"/>
    <property type="match status" value="1"/>
</dbReference>
<dbReference type="Proteomes" id="UP000518300">
    <property type="component" value="Unassembled WGS sequence"/>
</dbReference>
<name>A0A848LVQ8_9BACT</name>
<dbReference type="PROSITE" id="PS50801">
    <property type="entry name" value="STAS"/>
    <property type="match status" value="1"/>
</dbReference>
<protein>
    <submittedName>
        <fullName evidence="3">STAS domain-containing protein</fullName>
    </submittedName>
</protein>
<dbReference type="PANTHER" id="PTHR33745">
    <property type="entry name" value="RSBT ANTAGONIST PROTEIN RSBS-RELATED"/>
    <property type="match status" value="1"/>
</dbReference>
<evidence type="ECO:0000313" key="4">
    <source>
        <dbReference type="Proteomes" id="UP000518300"/>
    </source>
</evidence>
<dbReference type="InterPro" id="IPR002645">
    <property type="entry name" value="STAS_dom"/>
</dbReference>
<dbReference type="AlphaFoldDB" id="A0A848LVQ8"/>
<dbReference type="Gene3D" id="3.30.750.24">
    <property type="entry name" value="STAS domain"/>
    <property type="match status" value="1"/>
</dbReference>
<dbReference type="InterPro" id="IPR036513">
    <property type="entry name" value="STAS_dom_sf"/>
</dbReference>
<comment type="caution">
    <text evidence="3">The sequence shown here is derived from an EMBL/GenBank/DDBJ whole genome shotgun (WGS) entry which is preliminary data.</text>
</comment>
<accession>A0A848LVQ8</accession>
<dbReference type="RefSeq" id="WP_169350829.1">
    <property type="nucleotide sequence ID" value="NZ_JABBJJ010000340.1"/>
</dbReference>
<keyword evidence="4" id="KW-1185">Reference proteome</keyword>
<feature type="coiled-coil region" evidence="1">
    <location>
        <begin position="66"/>
        <end position="100"/>
    </location>
</feature>
<evidence type="ECO:0000259" key="2">
    <source>
        <dbReference type="PROSITE" id="PS50801"/>
    </source>
</evidence>
<reference evidence="3 4" key="1">
    <citation type="submission" date="2020-04" db="EMBL/GenBank/DDBJ databases">
        <title>Draft genome of Pyxidicoccus fallax type strain.</title>
        <authorList>
            <person name="Whitworth D.E."/>
        </authorList>
    </citation>
    <scope>NUCLEOTIDE SEQUENCE [LARGE SCALE GENOMIC DNA]</scope>
    <source>
        <strain evidence="3 4">DSM 14698</strain>
    </source>
</reference>
<keyword evidence="1" id="KW-0175">Coiled coil</keyword>
<dbReference type="InterPro" id="IPR051932">
    <property type="entry name" value="Bact_StressResp_Reg"/>
</dbReference>
<gene>
    <name evidence="3" type="ORF">HG543_43415</name>
</gene>
<sequence>MAQPQPAASTVTVDQDRIERIRDLLAMISLGEFDPAQHLIPIAGEDAFSPFEETINLFARQLHASVHESEQALLKLDSARRELEEKLATIEQQRLAIRDLSTPIIELWEDILTLPIVGVMDTQRSLEMTERLLHRISQGKARCAIIDITGVEVVDTSTANHFIKMVNAARLLGTYCVITGISPPIAQTLVQIGVDLRGVKTLGSLRDGLKECLRYLHNPTALRALESASRQG</sequence>
<evidence type="ECO:0000313" key="3">
    <source>
        <dbReference type="EMBL" id="NMO21652.1"/>
    </source>
</evidence>
<evidence type="ECO:0000256" key="1">
    <source>
        <dbReference type="SAM" id="Coils"/>
    </source>
</evidence>
<feature type="domain" description="STAS" evidence="2">
    <location>
        <begin position="101"/>
        <end position="212"/>
    </location>
</feature>